<protein>
    <submittedName>
        <fullName evidence="2">Uncharacterized protein</fullName>
    </submittedName>
</protein>
<comment type="caution">
    <text evidence="2">The sequence shown here is derived from an EMBL/GenBank/DDBJ whole genome shotgun (WGS) entry which is preliminary data.</text>
</comment>
<proteinExistence type="predicted"/>
<evidence type="ECO:0000313" key="2">
    <source>
        <dbReference type="EMBL" id="TWJ13061.1"/>
    </source>
</evidence>
<gene>
    <name evidence="2" type="ORF">LX16_3829</name>
</gene>
<evidence type="ECO:0000256" key="1">
    <source>
        <dbReference type="SAM" id="Phobius"/>
    </source>
</evidence>
<keyword evidence="1" id="KW-0472">Membrane</keyword>
<dbReference type="AlphaFoldDB" id="A0A562V585"/>
<dbReference type="RefSeq" id="WP_147140658.1">
    <property type="nucleotide sequence ID" value="NZ_BAABIJ010000002.1"/>
</dbReference>
<accession>A0A562V585</accession>
<feature type="transmembrane region" description="Helical" evidence="1">
    <location>
        <begin position="115"/>
        <end position="135"/>
    </location>
</feature>
<reference evidence="2 3" key="1">
    <citation type="journal article" date="2013" name="Stand. Genomic Sci.">
        <title>Genomic Encyclopedia of Type Strains, Phase I: The one thousand microbial genomes (KMG-I) project.</title>
        <authorList>
            <person name="Kyrpides N.C."/>
            <person name="Woyke T."/>
            <person name="Eisen J.A."/>
            <person name="Garrity G."/>
            <person name="Lilburn T.G."/>
            <person name="Beck B.J."/>
            <person name="Whitman W.B."/>
            <person name="Hugenholtz P."/>
            <person name="Klenk H.P."/>
        </authorList>
    </citation>
    <scope>NUCLEOTIDE SEQUENCE [LARGE SCALE GENOMIC DNA]</scope>
    <source>
        <strain evidence="2 3">DSM 45044</strain>
    </source>
</reference>
<keyword evidence="1" id="KW-1133">Transmembrane helix</keyword>
<feature type="transmembrane region" description="Helical" evidence="1">
    <location>
        <begin position="141"/>
        <end position="163"/>
    </location>
</feature>
<evidence type="ECO:0000313" key="3">
    <source>
        <dbReference type="Proteomes" id="UP000321617"/>
    </source>
</evidence>
<keyword evidence="1" id="KW-0812">Transmembrane</keyword>
<name>A0A562V585_9ACTN</name>
<feature type="transmembrane region" description="Helical" evidence="1">
    <location>
        <begin position="184"/>
        <end position="201"/>
    </location>
</feature>
<keyword evidence="3" id="KW-1185">Reference proteome</keyword>
<sequence length="202" mass="22133">MSSADYDRLLGELADELTTHGSPQRRRSEMDGDLEALDDRLLEQQADLLHTATRLRYSPPRLSAVPPADPVTDPRRAVAAAYRHIDTADAAMSHALRWATVPGFLPKAGPRLRHLSMYALCAVVAAAVHALFIVRNGLTDAALGFAIAPAVAFAVAYLMIGTFGRPRLRRSKRPERIYRHPRDGLVMCVAIDLAAALTWMLA</sequence>
<dbReference type="Proteomes" id="UP000321617">
    <property type="component" value="Unassembled WGS sequence"/>
</dbReference>
<dbReference type="EMBL" id="VLLL01000006">
    <property type="protein sequence ID" value="TWJ13061.1"/>
    <property type="molecule type" value="Genomic_DNA"/>
</dbReference>
<dbReference type="OrthoDB" id="5192562at2"/>
<organism evidence="2 3">
    <name type="scientific">Stackebrandtia albiflava</name>
    <dbReference type="NCBI Taxonomy" id="406432"/>
    <lineage>
        <taxon>Bacteria</taxon>
        <taxon>Bacillati</taxon>
        <taxon>Actinomycetota</taxon>
        <taxon>Actinomycetes</taxon>
        <taxon>Glycomycetales</taxon>
        <taxon>Glycomycetaceae</taxon>
        <taxon>Stackebrandtia</taxon>
    </lineage>
</organism>